<evidence type="ECO:0000259" key="2">
    <source>
        <dbReference type="PROSITE" id="PS50048"/>
    </source>
</evidence>
<dbReference type="GeneID" id="25408283"/>
<dbReference type="CDD" id="cd00067">
    <property type="entry name" value="GAL4"/>
    <property type="match status" value="1"/>
</dbReference>
<dbReference type="GO" id="GO:0008270">
    <property type="term" value="F:zinc ion binding"/>
    <property type="evidence" value="ECO:0007669"/>
    <property type="project" value="InterPro"/>
</dbReference>
<dbReference type="OrthoDB" id="4356994at2759"/>
<dbReference type="SUPFAM" id="SSF57701">
    <property type="entry name" value="Zn2/Cys6 DNA-binding domain"/>
    <property type="match status" value="1"/>
</dbReference>
<dbReference type="InterPro" id="IPR001138">
    <property type="entry name" value="Zn2Cys6_DnaBD"/>
</dbReference>
<feature type="non-terminal residue" evidence="3">
    <location>
        <position position="92"/>
    </location>
</feature>
<dbReference type="InterPro" id="IPR036864">
    <property type="entry name" value="Zn2-C6_fun-type_DNA-bd_sf"/>
</dbReference>
<feature type="domain" description="Zn(2)-C6 fungal-type" evidence="2">
    <location>
        <begin position="8"/>
        <end position="38"/>
    </location>
</feature>
<dbReference type="GO" id="GO:0000981">
    <property type="term" value="F:DNA-binding transcription factor activity, RNA polymerase II-specific"/>
    <property type="evidence" value="ECO:0007669"/>
    <property type="project" value="InterPro"/>
</dbReference>
<dbReference type="STRING" id="1043004.A0A074WNG2"/>
<dbReference type="Gene3D" id="4.10.240.10">
    <property type="entry name" value="Zn(2)-C6 fungal-type DNA-binding domain"/>
    <property type="match status" value="1"/>
</dbReference>
<keyword evidence="4" id="KW-1185">Reference proteome</keyword>
<dbReference type="Pfam" id="PF00172">
    <property type="entry name" value="Zn_clus"/>
    <property type="match status" value="1"/>
</dbReference>
<dbReference type="InterPro" id="IPR053187">
    <property type="entry name" value="Notoamide_regulator"/>
</dbReference>
<dbReference type="HOGENOM" id="CLU_126704_2_0_1"/>
<dbReference type="PROSITE" id="PS00463">
    <property type="entry name" value="ZN2_CY6_FUNGAL_1"/>
    <property type="match status" value="1"/>
</dbReference>
<dbReference type="EMBL" id="KL584714">
    <property type="protein sequence ID" value="KEQ71292.1"/>
    <property type="molecule type" value="Genomic_DNA"/>
</dbReference>
<dbReference type="Proteomes" id="UP000027730">
    <property type="component" value="Unassembled WGS sequence"/>
</dbReference>
<dbReference type="AlphaFoldDB" id="A0A074WNG2"/>
<gene>
    <name evidence="3" type="ORF">M436DRAFT_32601</name>
</gene>
<accession>A0A074WNG2</accession>
<organism evidence="3 4">
    <name type="scientific">Aureobasidium namibiae CBS 147.97</name>
    <dbReference type="NCBI Taxonomy" id="1043004"/>
    <lineage>
        <taxon>Eukaryota</taxon>
        <taxon>Fungi</taxon>
        <taxon>Dikarya</taxon>
        <taxon>Ascomycota</taxon>
        <taxon>Pezizomycotina</taxon>
        <taxon>Dothideomycetes</taxon>
        <taxon>Dothideomycetidae</taxon>
        <taxon>Dothideales</taxon>
        <taxon>Saccotheciaceae</taxon>
        <taxon>Aureobasidium</taxon>
    </lineage>
</organism>
<evidence type="ECO:0000256" key="1">
    <source>
        <dbReference type="ARBA" id="ARBA00023242"/>
    </source>
</evidence>
<evidence type="ECO:0000313" key="4">
    <source>
        <dbReference type="Proteomes" id="UP000027730"/>
    </source>
</evidence>
<name>A0A074WNG2_9PEZI</name>
<feature type="non-terminal residue" evidence="3">
    <location>
        <position position="1"/>
    </location>
</feature>
<protein>
    <recommendedName>
        <fullName evidence="2">Zn(2)-C6 fungal-type domain-containing protein</fullName>
    </recommendedName>
</protein>
<dbReference type="PANTHER" id="PTHR47256">
    <property type="entry name" value="ZN(II)2CYS6 TRANSCRIPTION FACTOR (EUROFUNG)-RELATED"/>
    <property type="match status" value="1"/>
</dbReference>
<proteinExistence type="predicted"/>
<dbReference type="SMART" id="SM00066">
    <property type="entry name" value="GAL4"/>
    <property type="match status" value="1"/>
</dbReference>
<keyword evidence="1" id="KW-0539">Nucleus</keyword>
<reference evidence="3 4" key="1">
    <citation type="journal article" date="2014" name="BMC Genomics">
        <title>Genome sequencing of four Aureobasidium pullulans varieties: biotechnological potential, stress tolerance, and description of new species.</title>
        <authorList>
            <person name="Gostin Ar C."/>
            <person name="Ohm R.A."/>
            <person name="Kogej T."/>
            <person name="Sonjak S."/>
            <person name="Turk M."/>
            <person name="Zajc J."/>
            <person name="Zalar P."/>
            <person name="Grube M."/>
            <person name="Sun H."/>
            <person name="Han J."/>
            <person name="Sharma A."/>
            <person name="Chiniquy J."/>
            <person name="Ngan C.Y."/>
            <person name="Lipzen A."/>
            <person name="Barry K."/>
            <person name="Grigoriev I.V."/>
            <person name="Gunde-Cimerman N."/>
        </authorList>
    </citation>
    <scope>NUCLEOTIDE SEQUENCE [LARGE SCALE GENOMIC DNA]</scope>
    <source>
        <strain evidence="3 4">CBS 147.97</strain>
    </source>
</reference>
<evidence type="ECO:0000313" key="3">
    <source>
        <dbReference type="EMBL" id="KEQ71292.1"/>
    </source>
</evidence>
<dbReference type="PANTHER" id="PTHR47256:SF1">
    <property type="entry name" value="ZN(II)2CYS6 TRANSCRIPTION FACTOR (EUROFUNG)"/>
    <property type="match status" value="1"/>
</dbReference>
<sequence length="92" mass="10514">KRRQTLAACRPCRKRKSKCDGARPRCNTCIDKATPCVFSVEEGKTQQQASREELKAYRSVVCMLRRASPPATEAILRHLRQHDDVNEAVKFI</sequence>
<dbReference type="RefSeq" id="XP_013425399.1">
    <property type="nucleotide sequence ID" value="XM_013569945.1"/>
</dbReference>
<dbReference type="PROSITE" id="PS50048">
    <property type="entry name" value="ZN2_CY6_FUNGAL_2"/>
    <property type="match status" value="1"/>
</dbReference>